<name>A0ACB0Y671_MELEN</name>
<proteinExistence type="predicted"/>
<comment type="caution">
    <text evidence="1">The sequence shown here is derived from an EMBL/GenBank/DDBJ whole genome shotgun (WGS) entry which is preliminary data.</text>
</comment>
<sequence length="133" mass="15460">MTNTKVEIDQFIELVRENELIWKKGHDEQKNKGKCESTWEKIAVETGFEDAKAAKQKWKNLCDYYGRVKKPKPSGSNYKEMKWPYLKAMSFLEEERQSCSRIDSTGHSSSSIENLLKINVSINSSDEENYTKV</sequence>
<dbReference type="Proteomes" id="UP001497535">
    <property type="component" value="Unassembled WGS sequence"/>
</dbReference>
<organism evidence="1 2">
    <name type="scientific">Meloidogyne enterolobii</name>
    <name type="common">Root-knot nematode worm</name>
    <name type="synonym">Meloidogyne mayaguensis</name>
    <dbReference type="NCBI Taxonomy" id="390850"/>
    <lineage>
        <taxon>Eukaryota</taxon>
        <taxon>Metazoa</taxon>
        <taxon>Ecdysozoa</taxon>
        <taxon>Nematoda</taxon>
        <taxon>Chromadorea</taxon>
        <taxon>Rhabditida</taxon>
        <taxon>Tylenchina</taxon>
        <taxon>Tylenchomorpha</taxon>
        <taxon>Tylenchoidea</taxon>
        <taxon>Meloidogynidae</taxon>
        <taxon>Meloidogyninae</taxon>
        <taxon>Meloidogyne</taxon>
    </lineage>
</organism>
<dbReference type="EMBL" id="CAVMJV010000006">
    <property type="protein sequence ID" value="CAK5032775.1"/>
    <property type="molecule type" value="Genomic_DNA"/>
</dbReference>
<accession>A0ACB0Y671</accession>
<gene>
    <name evidence="1" type="ORF">MENTE1834_LOCUS7945</name>
</gene>
<reference evidence="1" key="1">
    <citation type="submission" date="2023-11" db="EMBL/GenBank/DDBJ databases">
        <authorList>
            <person name="Poullet M."/>
        </authorList>
    </citation>
    <scope>NUCLEOTIDE SEQUENCE</scope>
    <source>
        <strain evidence="1">E1834</strain>
    </source>
</reference>
<keyword evidence="2" id="KW-1185">Reference proteome</keyword>
<protein>
    <submittedName>
        <fullName evidence="1">Uncharacterized protein</fullName>
    </submittedName>
</protein>
<evidence type="ECO:0000313" key="1">
    <source>
        <dbReference type="EMBL" id="CAK5032775.1"/>
    </source>
</evidence>
<evidence type="ECO:0000313" key="2">
    <source>
        <dbReference type="Proteomes" id="UP001497535"/>
    </source>
</evidence>